<dbReference type="GO" id="GO:0005524">
    <property type="term" value="F:ATP binding"/>
    <property type="evidence" value="ECO:0007669"/>
    <property type="project" value="UniProtKB-UniRule"/>
</dbReference>
<dbReference type="EMBL" id="GEDC01003740">
    <property type="protein sequence ID" value="JAS33558.1"/>
    <property type="molecule type" value="Transcribed_RNA"/>
</dbReference>
<evidence type="ECO:0000256" key="5">
    <source>
        <dbReference type="ARBA" id="ARBA00022777"/>
    </source>
</evidence>
<evidence type="ECO:0000256" key="11">
    <source>
        <dbReference type="ARBA" id="ARBA00048367"/>
    </source>
</evidence>
<evidence type="ECO:0000256" key="12">
    <source>
        <dbReference type="PROSITE-ProRule" id="PRU10141"/>
    </source>
</evidence>
<dbReference type="Pfam" id="PF00069">
    <property type="entry name" value="Pkinase"/>
    <property type="match status" value="1"/>
</dbReference>
<evidence type="ECO:0000256" key="4">
    <source>
        <dbReference type="ARBA" id="ARBA00022741"/>
    </source>
</evidence>
<evidence type="ECO:0000256" key="1">
    <source>
        <dbReference type="ARBA" id="ARBA00012425"/>
    </source>
</evidence>
<evidence type="ECO:0000256" key="3">
    <source>
        <dbReference type="ARBA" id="ARBA00022679"/>
    </source>
</evidence>
<evidence type="ECO:0000259" key="13">
    <source>
        <dbReference type="PROSITE" id="PS50011"/>
    </source>
</evidence>
<evidence type="ECO:0000256" key="8">
    <source>
        <dbReference type="ARBA" id="ARBA00035720"/>
    </source>
</evidence>
<dbReference type="PANTHER" id="PTHR24056">
    <property type="entry name" value="CELL DIVISION PROTEIN KINASE"/>
    <property type="match status" value="1"/>
</dbReference>
<organism evidence="15">
    <name type="scientific">Clastoptera arizonana</name>
    <name type="common">Arizona spittle bug</name>
    <dbReference type="NCBI Taxonomy" id="38151"/>
    <lineage>
        <taxon>Eukaryota</taxon>
        <taxon>Metazoa</taxon>
        <taxon>Ecdysozoa</taxon>
        <taxon>Arthropoda</taxon>
        <taxon>Hexapoda</taxon>
        <taxon>Insecta</taxon>
        <taxon>Pterygota</taxon>
        <taxon>Neoptera</taxon>
        <taxon>Paraneoptera</taxon>
        <taxon>Hemiptera</taxon>
        <taxon>Auchenorrhyncha</taxon>
        <taxon>Cercopoidea</taxon>
        <taxon>Clastopteridae</taxon>
        <taxon>Clastoptera</taxon>
    </lineage>
</organism>
<dbReference type="SUPFAM" id="SSF56112">
    <property type="entry name" value="Protein kinase-like (PK-like)"/>
    <property type="match status" value="1"/>
</dbReference>
<evidence type="ECO:0000256" key="6">
    <source>
        <dbReference type="ARBA" id="ARBA00022840"/>
    </source>
</evidence>
<name>A0A1B6EAC4_9HEMI</name>
<dbReference type="InterPro" id="IPR017441">
    <property type="entry name" value="Protein_kinase_ATP_BS"/>
</dbReference>
<reference evidence="15" key="1">
    <citation type="submission" date="2015-12" db="EMBL/GenBank/DDBJ databases">
        <title>De novo transcriptome assembly of four potential Pierce s Disease insect vectors from Arizona vineyards.</title>
        <authorList>
            <person name="Tassone E.E."/>
        </authorList>
    </citation>
    <scope>NUCLEOTIDE SEQUENCE</scope>
</reference>
<dbReference type="InterPro" id="IPR011009">
    <property type="entry name" value="Kinase-like_dom_sf"/>
</dbReference>
<dbReference type="PROSITE" id="PS00107">
    <property type="entry name" value="PROTEIN_KINASE_ATP"/>
    <property type="match status" value="1"/>
</dbReference>
<feature type="binding site" evidence="12">
    <location>
        <position position="71"/>
    </location>
    <ligand>
        <name>ATP</name>
        <dbReference type="ChEBI" id="CHEBI:30616"/>
    </ligand>
</feature>
<dbReference type="EMBL" id="GEDC01002435">
    <property type="protein sequence ID" value="JAS34863.1"/>
    <property type="molecule type" value="Transcribed_RNA"/>
</dbReference>
<keyword evidence="6 12" id="KW-0067">ATP-binding</keyword>
<comment type="catalytic activity">
    <reaction evidence="10">
        <text>L-threonyl-[protein] + ATP = O-phospho-L-threonyl-[protein] + ADP + H(+)</text>
        <dbReference type="Rhea" id="RHEA:46608"/>
        <dbReference type="Rhea" id="RHEA-COMP:11060"/>
        <dbReference type="Rhea" id="RHEA-COMP:11605"/>
        <dbReference type="ChEBI" id="CHEBI:15378"/>
        <dbReference type="ChEBI" id="CHEBI:30013"/>
        <dbReference type="ChEBI" id="CHEBI:30616"/>
        <dbReference type="ChEBI" id="CHEBI:61977"/>
        <dbReference type="ChEBI" id="CHEBI:456216"/>
        <dbReference type="EC" id="2.7.11.22"/>
    </reaction>
</comment>
<dbReference type="InterPro" id="IPR000719">
    <property type="entry name" value="Prot_kinase_dom"/>
</dbReference>
<keyword evidence="5" id="KW-0418">Kinase</keyword>
<dbReference type="Gene3D" id="1.10.510.10">
    <property type="entry name" value="Transferase(Phosphotransferase) domain 1"/>
    <property type="match status" value="2"/>
</dbReference>
<dbReference type="PROSITE" id="PS50011">
    <property type="entry name" value="PROTEIN_KINASE_DOM"/>
    <property type="match status" value="1"/>
</dbReference>
<accession>A0A1B6EAC4</accession>
<dbReference type="AlphaFoldDB" id="A0A1B6EAC4"/>
<evidence type="ECO:0000256" key="2">
    <source>
        <dbReference type="ARBA" id="ARBA00022527"/>
    </source>
</evidence>
<proteinExistence type="predicted"/>
<keyword evidence="3" id="KW-0808">Transferase</keyword>
<evidence type="ECO:0000313" key="14">
    <source>
        <dbReference type="EMBL" id="JAS33558.1"/>
    </source>
</evidence>
<dbReference type="PANTHER" id="PTHR24056:SF171">
    <property type="entry name" value="CYCLIN-DEPENDENT KINASE 20"/>
    <property type="match status" value="1"/>
</dbReference>
<keyword evidence="2" id="KW-0723">Serine/threonine-protein kinase</keyword>
<protein>
    <recommendedName>
        <fullName evidence="7">Cyclin-dependent kinase 20</fullName>
        <ecNumber evidence="1">2.7.11.22</ecNumber>
    </recommendedName>
    <alternativeName>
        <fullName evidence="8">Cell cycle-related kinase</fullName>
    </alternativeName>
    <alternativeName>
        <fullName evidence="9">Cell division protein kinase 20</fullName>
    </alternativeName>
</protein>
<evidence type="ECO:0000256" key="10">
    <source>
        <dbReference type="ARBA" id="ARBA00047811"/>
    </source>
</evidence>
<gene>
    <name evidence="14" type="ORF">g.19873</name>
    <name evidence="15" type="ORF">g.19882</name>
</gene>
<dbReference type="EC" id="2.7.11.22" evidence="1"/>
<dbReference type="FunFam" id="3.30.200.20:FF:000579">
    <property type="entry name" value="cyclin-dependent kinase 20"/>
    <property type="match status" value="1"/>
</dbReference>
<sequence length="287" mass="32328">MLTALGAVVHQVSRARHIFVVSSAVNVIKLGKMDQYQVKGRIGEGAHGLVLHGIHLLTKKVVALKKVLVKKVEEGIPNSVIREIKTLQELDHKYVIKLLDFFPHGVGYILVFEFMPSGLWEMLHDVENPITEAQAKTYMHMLLFGVSHLHKHNIMHRGDSDIEQLALVLQSLGTPTESTWKGVMTLPDYNKITFPLTKSQPWTSILPDANISTIHLASELLVYEPSKRLTADQALSHQYFSSSPLPCPLSSMPRPPQDHRQRLKIQEISTNETFSDMFKTLCSLVNE</sequence>
<evidence type="ECO:0000313" key="15">
    <source>
        <dbReference type="EMBL" id="JAS34863.1"/>
    </source>
</evidence>
<keyword evidence="4 12" id="KW-0547">Nucleotide-binding</keyword>
<dbReference type="GO" id="GO:0005634">
    <property type="term" value="C:nucleus"/>
    <property type="evidence" value="ECO:0007669"/>
    <property type="project" value="TreeGrafter"/>
</dbReference>
<dbReference type="InterPro" id="IPR050108">
    <property type="entry name" value="CDK"/>
</dbReference>
<feature type="domain" description="Protein kinase" evidence="13">
    <location>
        <begin position="36"/>
        <end position="287"/>
    </location>
</feature>
<evidence type="ECO:0000256" key="9">
    <source>
        <dbReference type="ARBA" id="ARBA00035723"/>
    </source>
</evidence>
<evidence type="ECO:0000256" key="7">
    <source>
        <dbReference type="ARBA" id="ARBA00035711"/>
    </source>
</evidence>
<dbReference type="GO" id="GO:0004693">
    <property type="term" value="F:cyclin-dependent protein serine/threonine kinase activity"/>
    <property type="evidence" value="ECO:0007669"/>
    <property type="project" value="UniProtKB-EC"/>
</dbReference>
<comment type="catalytic activity">
    <reaction evidence="11">
        <text>L-seryl-[protein] + ATP = O-phospho-L-seryl-[protein] + ADP + H(+)</text>
        <dbReference type="Rhea" id="RHEA:17989"/>
        <dbReference type="Rhea" id="RHEA-COMP:9863"/>
        <dbReference type="Rhea" id="RHEA-COMP:11604"/>
        <dbReference type="ChEBI" id="CHEBI:15378"/>
        <dbReference type="ChEBI" id="CHEBI:29999"/>
        <dbReference type="ChEBI" id="CHEBI:30616"/>
        <dbReference type="ChEBI" id="CHEBI:83421"/>
        <dbReference type="ChEBI" id="CHEBI:456216"/>
        <dbReference type="EC" id="2.7.11.22"/>
    </reaction>
</comment>